<keyword evidence="3" id="KW-1185">Reference proteome</keyword>
<gene>
    <name evidence="2" type="ORF">J4032_31680</name>
</gene>
<evidence type="ECO:0008006" key="4">
    <source>
        <dbReference type="Google" id="ProtNLM"/>
    </source>
</evidence>
<dbReference type="Proteomes" id="UP000828924">
    <property type="component" value="Chromosome"/>
</dbReference>
<organism evidence="2 3">
    <name type="scientific">Streptomyces formicae</name>
    <dbReference type="NCBI Taxonomy" id="1616117"/>
    <lineage>
        <taxon>Bacteria</taxon>
        <taxon>Bacillati</taxon>
        <taxon>Actinomycetota</taxon>
        <taxon>Actinomycetes</taxon>
        <taxon>Kitasatosporales</taxon>
        <taxon>Streptomycetaceae</taxon>
        <taxon>Streptomyces</taxon>
    </lineage>
</organism>
<evidence type="ECO:0000256" key="1">
    <source>
        <dbReference type="SAM" id="MobiDB-lite"/>
    </source>
</evidence>
<evidence type="ECO:0000313" key="2">
    <source>
        <dbReference type="EMBL" id="UNM15416.1"/>
    </source>
</evidence>
<feature type="region of interest" description="Disordered" evidence="1">
    <location>
        <begin position="132"/>
        <end position="180"/>
    </location>
</feature>
<protein>
    <recommendedName>
        <fullName evidence="4">WXG100 family type VII secretion target</fullName>
    </recommendedName>
</protein>
<dbReference type="RefSeq" id="WP_242337124.1">
    <property type="nucleotide sequence ID" value="NZ_CP071872.1"/>
</dbReference>
<sequence>MATDWDAMSGGERSLRAVNPAMASALYDPESMVSFKKRVDKLLTNLRESPAGPKQVEAEAASRDHFGGGRNGWAEAAGLSGAYDTVIEQLTKLSQLLADSMEGMGIAVVASKDGFEAMDDDIRRRMVAISKRTEKEYDFEKDPVAQQLARERAQEEARRNQEQPGAEGRQGDTAGAGGMQ</sequence>
<name>A0ABY3WV36_9ACTN</name>
<accession>A0ABY3WV36</accession>
<feature type="compositionally biased region" description="Basic and acidic residues" evidence="1">
    <location>
        <begin position="132"/>
        <end position="161"/>
    </location>
</feature>
<proteinExistence type="predicted"/>
<dbReference type="EMBL" id="CP071872">
    <property type="protein sequence ID" value="UNM15416.1"/>
    <property type="molecule type" value="Genomic_DNA"/>
</dbReference>
<reference evidence="2 3" key="1">
    <citation type="submission" date="2021-03" db="EMBL/GenBank/DDBJ databases">
        <title>Complete genome of Streptomyces formicae strain 1H-GS9 (DSM 100524).</title>
        <authorList>
            <person name="Atanasov K.E."/>
            <person name="Altabella T."/>
            <person name="Ferrer A."/>
        </authorList>
    </citation>
    <scope>NUCLEOTIDE SEQUENCE [LARGE SCALE GENOMIC DNA]</scope>
    <source>
        <strain evidence="2 3">1H-GS9</strain>
    </source>
</reference>
<evidence type="ECO:0000313" key="3">
    <source>
        <dbReference type="Proteomes" id="UP000828924"/>
    </source>
</evidence>